<dbReference type="InterPro" id="IPR013320">
    <property type="entry name" value="ConA-like_dom_sf"/>
</dbReference>
<keyword evidence="4" id="KW-1185">Reference proteome</keyword>
<dbReference type="RefSeq" id="XP_022235809.1">
    <property type="nucleotide sequence ID" value="XM_022380101.1"/>
</dbReference>
<organism evidence="4 5">
    <name type="scientific">Limulus polyphemus</name>
    <name type="common">Atlantic horseshoe crab</name>
    <dbReference type="NCBI Taxonomy" id="6850"/>
    <lineage>
        <taxon>Eukaryota</taxon>
        <taxon>Metazoa</taxon>
        <taxon>Ecdysozoa</taxon>
        <taxon>Arthropoda</taxon>
        <taxon>Chelicerata</taxon>
        <taxon>Merostomata</taxon>
        <taxon>Xiphosura</taxon>
        <taxon>Limulidae</taxon>
        <taxon>Limulus</taxon>
    </lineage>
</organism>
<reference evidence="5" key="1">
    <citation type="submission" date="2025-08" db="UniProtKB">
        <authorList>
            <consortium name="RefSeq"/>
        </authorList>
    </citation>
    <scope>IDENTIFICATION</scope>
    <source>
        <tissue evidence="5">Muscle</tissue>
    </source>
</reference>
<dbReference type="GeneID" id="106476161"/>
<evidence type="ECO:0000256" key="2">
    <source>
        <dbReference type="SAM" id="SignalP"/>
    </source>
</evidence>
<dbReference type="Proteomes" id="UP000694941">
    <property type="component" value="Unplaced"/>
</dbReference>
<protein>
    <submittedName>
        <fullName evidence="5">Uncharacterized protein LOC106476161 isoform X2</fullName>
    </submittedName>
</protein>
<evidence type="ECO:0000313" key="4">
    <source>
        <dbReference type="Proteomes" id="UP000694941"/>
    </source>
</evidence>
<evidence type="ECO:0000313" key="5">
    <source>
        <dbReference type="RefSeq" id="XP_022235809.1"/>
    </source>
</evidence>
<feature type="domain" description="Laminin G" evidence="3">
    <location>
        <begin position="32"/>
        <end position="179"/>
    </location>
</feature>
<feature type="signal peptide" evidence="2">
    <location>
        <begin position="1"/>
        <end position="24"/>
    </location>
</feature>
<proteinExistence type="predicted"/>
<keyword evidence="2" id="KW-0732">Signal</keyword>
<dbReference type="Pfam" id="PF02210">
    <property type="entry name" value="Laminin_G_2"/>
    <property type="match status" value="1"/>
</dbReference>
<dbReference type="CDD" id="cd00110">
    <property type="entry name" value="LamG"/>
    <property type="match status" value="1"/>
</dbReference>
<sequence>MCLSYGAPVGAIFLFILFISTGEGKAVASTSQVFTFAHPKAFLRIEPDWPLPERREMSFKFRTRKPHGLLVYHGGELPVDDFPNYELYVMLQNGRLKVIHIFGHDGTEETYLIGKGLNRDKWHEVFLRIEPGSGKLVVQIDNLEEEITIPSLIQHPFYDLRGNKPHSFLYFGVDLEGIV</sequence>
<dbReference type="PROSITE" id="PS50025">
    <property type="entry name" value="LAM_G_DOMAIN"/>
    <property type="match status" value="1"/>
</dbReference>
<evidence type="ECO:0000256" key="1">
    <source>
        <dbReference type="PROSITE-ProRule" id="PRU00122"/>
    </source>
</evidence>
<comment type="caution">
    <text evidence="1">Lacks conserved residue(s) required for the propagation of feature annotation.</text>
</comment>
<evidence type="ECO:0000259" key="3">
    <source>
        <dbReference type="PROSITE" id="PS50025"/>
    </source>
</evidence>
<gene>
    <name evidence="5" type="primary">LOC106476161</name>
</gene>
<dbReference type="Gene3D" id="2.60.120.200">
    <property type="match status" value="1"/>
</dbReference>
<feature type="chain" id="PRO_5045742704" evidence="2">
    <location>
        <begin position="25"/>
        <end position="179"/>
    </location>
</feature>
<accession>A0ABM1RWQ4</accession>
<dbReference type="SUPFAM" id="SSF49899">
    <property type="entry name" value="Concanavalin A-like lectins/glucanases"/>
    <property type="match status" value="1"/>
</dbReference>
<dbReference type="InterPro" id="IPR001791">
    <property type="entry name" value="Laminin_G"/>
</dbReference>
<name>A0ABM1RWQ4_LIMPO</name>